<evidence type="ECO:0000313" key="1">
    <source>
        <dbReference type="EMBL" id="ROT68509.1"/>
    </source>
</evidence>
<proteinExistence type="predicted"/>
<protein>
    <submittedName>
        <fullName evidence="1">Uncharacterized protein</fullName>
    </submittedName>
</protein>
<keyword evidence="2" id="KW-1185">Reference proteome</keyword>
<evidence type="ECO:0000313" key="2">
    <source>
        <dbReference type="Proteomes" id="UP000283509"/>
    </source>
</evidence>
<reference evidence="1 2" key="2">
    <citation type="submission" date="2019-01" db="EMBL/GenBank/DDBJ databases">
        <title>The decoding of complex shrimp genome reveals the adaptation for benthos swimmer, frequently molting mechanism and breeding impact on genome.</title>
        <authorList>
            <person name="Sun Y."/>
            <person name="Gao Y."/>
            <person name="Yu Y."/>
        </authorList>
    </citation>
    <scope>NUCLEOTIDE SEQUENCE [LARGE SCALE GENOMIC DNA]</scope>
    <source>
        <tissue evidence="1">Muscle</tissue>
    </source>
</reference>
<organism evidence="1 2">
    <name type="scientific">Penaeus vannamei</name>
    <name type="common">Whiteleg shrimp</name>
    <name type="synonym">Litopenaeus vannamei</name>
    <dbReference type="NCBI Taxonomy" id="6689"/>
    <lineage>
        <taxon>Eukaryota</taxon>
        <taxon>Metazoa</taxon>
        <taxon>Ecdysozoa</taxon>
        <taxon>Arthropoda</taxon>
        <taxon>Crustacea</taxon>
        <taxon>Multicrustacea</taxon>
        <taxon>Malacostraca</taxon>
        <taxon>Eumalacostraca</taxon>
        <taxon>Eucarida</taxon>
        <taxon>Decapoda</taxon>
        <taxon>Dendrobranchiata</taxon>
        <taxon>Penaeoidea</taxon>
        <taxon>Penaeidae</taxon>
        <taxon>Penaeus</taxon>
    </lineage>
</organism>
<dbReference type="AlphaFoldDB" id="A0A3R7M6K8"/>
<sequence>MLDTAQHYGPFTSELTRQHLTINPWGGGILWGEGQGGSDPHPQGTPVKTFERSPLRIATCRLTFWRPRPFIRLATQHEARMADMKAQLTHDLKTYPVIRRRCCSRAI</sequence>
<comment type="caution">
    <text evidence="1">The sequence shown here is derived from an EMBL/GenBank/DDBJ whole genome shotgun (WGS) entry which is preliminary data.</text>
</comment>
<gene>
    <name evidence="1" type="ORF">C7M84_013310</name>
</gene>
<dbReference type="EMBL" id="QCYY01002659">
    <property type="protein sequence ID" value="ROT68509.1"/>
    <property type="molecule type" value="Genomic_DNA"/>
</dbReference>
<accession>A0A3R7M6K8</accession>
<name>A0A3R7M6K8_PENVA</name>
<reference evidence="1 2" key="1">
    <citation type="submission" date="2018-04" db="EMBL/GenBank/DDBJ databases">
        <authorList>
            <person name="Zhang X."/>
            <person name="Yuan J."/>
            <person name="Li F."/>
            <person name="Xiang J."/>
        </authorList>
    </citation>
    <scope>NUCLEOTIDE SEQUENCE [LARGE SCALE GENOMIC DNA]</scope>
    <source>
        <tissue evidence="1">Muscle</tissue>
    </source>
</reference>
<dbReference type="Proteomes" id="UP000283509">
    <property type="component" value="Unassembled WGS sequence"/>
</dbReference>